<keyword evidence="2" id="KW-1185">Reference proteome</keyword>
<evidence type="ECO:0000313" key="1">
    <source>
        <dbReference type="EMBL" id="KAF8662892.1"/>
    </source>
</evidence>
<comment type="caution">
    <text evidence="1">The sequence shown here is derived from an EMBL/GenBank/DDBJ whole genome shotgun (WGS) entry which is preliminary data.</text>
</comment>
<organism evidence="1 2">
    <name type="scientific">Digitaria exilis</name>
    <dbReference type="NCBI Taxonomy" id="1010633"/>
    <lineage>
        <taxon>Eukaryota</taxon>
        <taxon>Viridiplantae</taxon>
        <taxon>Streptophyta</taxon>
        <taxon>Embryophyta</taxon>
        <taxon>Tracheophyta</taxon>
        <taxon>Spermatophyta</taxon>
        <taxon>Magnoliopsida</taxon>
        <taxon>Liliopsida</taxon>
        <taxon>Poales</taxon>
        <taxon>Poaceae</taxon>
        <taxon>PACMAD clade</taxon>
        <taxon>Panicoideae</taxon>
        <taxon>Panicodae</taxon>
        <taxon>Paniceae</taxon>
        <taxon>Anthephorinae</taxon>
        <taxon>Digitaria</taxon>
    </lineage>
</organism>
<dbReference type="OrthoDB" id="682707at2759"/>
<reference evidence="1" key="1">
    <citation type="submission" date="2020-07" db="EMBL/GenBank/DDBJ databases">
        <title>Genome sequence and genetic diversity analysis of an under-domesticated orphan crop, white fonio (Digitaria exilis).</title>
        <authorList>
            <person name="Bennetzen J.L."/>
            <person name="Chen S."/>
            <person name="Ma X."/>
            <person name="Wang X."/>
            <person name="Yssel A.E.J."/>
            <person name="Chaluvadi S.R."/>
            <person name="Johnson M."/>
            <person name="Gangashetty P."/>
            <person name="Hamidou F."/>
            <person name="Sanogo M.D."/>
            <person name="Zwaenepoel A."/>
            <person name="Wallace J."/>
            <person name="Van De Peer Y."/>
            <person name="Van Deynze A."/>
        </authorList>
    </citation>
    <scope>NUCLEOTIDE SEQUENCE</scope>
    <source>
        <tissue evidence="1">Leaves</tissue>
    </source>
</reference>
<name>A0A835E1C6_9POAL</name>
<proteinExistence type="predicted"/>
<gene>
    <name evidence="1" type="ORF">HU200_055474</name>
</gene>
<protein>
    <submittedName>
        <fullName evidence="1">Uncharacterized protein</fullName>
    </submittedName>
</protein>
<dbReference type="EMBL" id="JACEFO010002379">
    <property type="protein sequence ID" value="KAF8662892.1"/>
    <property type="molecule type" value="Genomic_DNA"/>
</dbReference>
<sequence>MDLHVGSTTVKELWSLPRPPAVPEAHYSVFIFLCCWRIWKHRNEVVFRAEEPSLLRLLRDCKEDAHLWAGRLPRSEAHIVDSWCLIFNPM</sequence>
<accession>A0A835E1C6</accession>
<evidence type="ECO:0000313" key="2">
    <source>
        <dbReference type="Proteomes" id="UP000636709"/>
    </source>
</evidence>
<dbReference type="AlphaFoldDB" id="A0A835E1C6"/>
<dbReference type="Proteomes" id="UP000636709">
    <property type="component" value="Unassembled WGS sequence"/>
</dbReference>